<name>A0A0D2JAB1_9BACT</name>
<dbReference type="SUPFAM" id="SSF53146">
    <property type="entry name" value="Nitrogenase accessory factor-like"/>
    <property type="match status" value="1"/>
</dbReference>
<dbReference type="Gene3D" id="3.30.450.40">
    <property type="match status" value="1"/>
</dbReference>
<comment type="caution">
    <text evidence="1">The sequence shown here is derived from an EMBL/GenBank/DDBJ whole genome shotgun (WGS) entry which is preliminary data.</text>
</comment>
<dbReference type="EMBL" id="AZAC01000027">
    <property type="protein sequence ID" value="KIX12671.1"/>
    <property type="molecule type" value="Genomic_DNA"/>
</dbReference>
<dbReference type="InterPro" id="IPR029016">
    <property type="entry name" value="GAF-like_dom_sf"/>
</dbReference>
<organism evidence="1 2">
    <name type="scientific">Dethiosulfatarculus sandiegensis</name>
    <dbReference type="NCBI Taxonomy" id="1429043"/>
    <lineage>
        <taxon>Bacteria</taxon>
        <taxon>Pseudomonadati</taxon>
        <taxon>Thermodesulfobacteriota</taxon>
        <taxon>Desulfarculia</taxon>
        <taxon>Desulfarculales</taxon>
        <taxon>Desulfarculaceae</taxon>
        <taxon>Dethiosulfatarculus</taxon>
    </lineage>
</organism>
<evidence type="ECO:0000313" key="1">
    <source>
        <dbReference type="EMBL" id="KIX12671.1"/>
    </source>
</evidence>
<protein>
    <recommendedName>
        <fullName evidence="3">GAF domain-containing protein</fullName>
    </recommendedName>
</protein>
<reference evidence="1 2" key="1">
    <citation type="submission" date="2013-11" db="EMBL/GenBank/DDBJ databases">
        <title>Metagenomic analysis of a methanogenic consortium involved in long chain n-alkane degradation.</title>
        <authorList>
            <person name="Davidova I.A."/>
            <person name="Callaghan A.V."/>
            <person name="Wawrik B."/>
            <person name="Pruitt S."/>
            <person name="Marks C."/>
            <person name="Duncan K.E."/>
            <person name="Suflita J.M."/>
        </authorList>
    </citation>
    <scope>NUCLEOTIDE SEQUENCE [LARGE SCALE GENOMIC DNA]</scope>
    <source>
        <strain evidence="1 2">SPR</strain>
    </source>
</reference>
<dbReference type="InParanoid" id="A0A0D2JAB1"/>
<gene>
    <name evidence="1" type="ORF">X474_17970</name>
</gene>
<accession>A0A0D2JAB1</accession>
<dbReference type="InterPro" id="IPR036105">
    <property type="entry name" value="DiNase_FeMo-co_biosyn_sf"/>
</dbReference>
<dbReference type="Proteomes" id="UP000032233">
    <property type="component" value="Unassembled WGS sequence"/>
</dbReference>
<proteinExistence type="predicted"/>
<dbReference type="STRING" id="1429043.X474_17970"/>
<dbReference type="AlphaFoldDB" id="A0A0D2JAB1"/>
<keyword evidence="2" id="KW-1185">Reference proteome</keyword>
<sequence length="100" mass="10845">MNKTQSRDLDKGKVAFVGAPIFLKGESIGVLNVDCLFGEEISDCRNVLVSGIGEAPVHCWTVMGVEPLEVTGSIEEALRFIYTGDDLLAMRVRKAKVCSV</sequence>
<evidence type="ECO:0008006" key="3">
    <source>
        <dbReference type="Google" id="ProtNLM"/>
    </source>
</evidence>
<evidence type="ECO:0000313" key="2">
    <source>
        <dbReference type="Proteomes" id="UP000032233"/>
    </source>
</evidence>
<dbReference type="RefSeq" id="WP_044350348.1">
    <property type="nucleotide sequence ID" value="NZ_AZAC01000027.1"/>
</dbReference>
<dbReference type="OrthoDB" id="9785734at2"/>